<sequence length="73" mass="8118">MAAGIIPHHFVTNLELAEAYACVDALNLARDTRFLSVIIEGDAFTVINKVNCSGIDRSSLRALMKQFHDMLLR</sequence>
<name>A0ABR2BQQ7_9ROSI</name>
<dbReference type="InterPro" id="IPR002156">
    <property type="entry name" value="RNaseH_domain"/>
</dbReference>
<organism evidence="2 3">
    <name type="scientific">Hibiscus sabdariffa</name>
    <name type="common">roselle</name>
    <dbReference type="NCBI Taxonomy" id="183260"/>
    <lineage>
        <taxon>Eukaryota</taxon>
        <taxon>Viridiplantae</taxon>
        <taxon>Streptophyta</taxon>
        <taxon>Embryophyta</taxon>
        <taxon>Tracheophyta</taxon>
        <taxon>Spermatophyta</taxon>
        <taxon>Magnoliopsida</taxon>
        <taxon>eudicotyledons</taxon>
        <taxon>Gunneridae</taxon>
        <taxon>Pentapetalae</taxon>
        <taxon>rosids</taxon>
        <taxon>malvids</taxon>
        <taxon>Malvales</taxon>
        <taxon>Malvaceae</taxon>
        <taxon>Malvoideae</taxon>
        <taxon>Hibiscus</taxon>
    </lineage>
</organism>
<protein>
    <recommendedName>
        <fullName evidence="1">RNase H type-1 domain-containing protein</fullName>
    </recommendedName>
</protein>
<accession>A0ABR2BQQ7</accession>
<evidence type="ECO:0000259" key="1">
    <source>
        <dbReference type="Pfam" id="PF13456"/>
    </source>
</evidence>
<keyword evidence="3" id="KW-1185">Reference proteome</keyword>
<gene>
    <name evidence="2" type="ORF">V6N12_001488</name>
</gene>
<reference evidence="2 3" key="1">
    <citation type="journal article" date="2024" name="G3 (Bethesda)">
        <title>Genome assembly of Hibiscus sabdariffa L. provides insights into metabolisms of medicinal natural products.</title>
        <authorList>
            <person name="Kim T."/>
        </authorList>
    </citation>
    <scope>NUCLEOTIDE SEQUENCE [LARGE SCALE GENOMIC DNA]</scope>
    <source>
        <strain evidence="2">TK-2024</strain>
        <tissue evidence="2">Old leaves</tissue>
    </source>
</reference>
<evidence type="ECO:0000313" key="2">
    <source>
        <dbReference type="EMBL" id="KAK8509481.1"/>
    </source>
</evidence>
<proteinExistence type="predicted"/>
<dbReference type="EMBL" id="JBBPBM010000091">
    <property type="protein sequence ID" value="KAK8509481.1"/>
    <property type="molecule type" value="Genomic_DNA"/>
</dbReference>
<feature type="domain" description="RNase H type-1" evidence="1">
    <location>
        <begin position="14"/>
        <end position="71"/>
    </location>
</feature>
<dbReference type="Pfam" id="PF13456">
    <property type="entry name" value="RVT_3"/>
    <property type="match status" value="1"/>
</dbReference>
<evidence type="ECO:0000313" key="3">
    <source>
        <dbReference type="Proteomes" id="UP001472677"/>
    </source>
</evidence>
<comment type="caution">
    <text evidence="2">The sequence shown here is derived from an EMBL/GenBank/DDBJ whole genome shotgun (WGS) entry which is preliminary data.</text>
</comment>
<dbReference type="Proteomes" id="UP001472677">
    <property type="component" value="Unassembled WGS sequence"/>
</dbReference>